<feature type="transmembrane region" description="Helical" evidence="1">
    <location>
        <begin position="253"/>
        <end position="276"/>
    </location>
</feature>
<gene>
    <name evidence="2" type="ORF">G6045_11195</name>
</gene>
<keyword evidence="1" id="KW-1133">Transmembrane helix</keyword>
<feature type="transmembrane region" description="Helical" evidence="1">
    <location>
        <begin position="114"/>
        <end position="132"/>
    </location>
</feature>
<keyword evidence="1" id="KW-0472">Membrane</keyword>
<feature type="transmembrane region" description="Helical" evidence="1">
    <location>
        <begin position="336"/>
        <end position="358"/>
    </location>
</feature>
<evidence type="ECO:0000313" key="3">
    <source>
        <dbReference type="Proteomes" id="UP000481109"/>
    </source>
</evidence>
<sequence length="434" mass="46073">MNLTTACAGILLVGLLTWSVHRWPLWGLALFTVQRMLWEGLTNDIAPLVESGIGLMPSDVVCVALVASATVRLVGAAHPGGPARIALVALAALVMLSLLRGFLTFGVAQPGNEARAAFLQVCCVALFAATLPDPKAALRAVARCWVVVAMVLCVLATVWWGDIGIGSSSTVVYVGGERRDARPLGSPEALFIAQAALMLLCGVVWPRLRWLAWPLLATVVLLQHRSAWVAAAVMLVGFALSRKARARFGLRPLMWLGSAALVALLTLAATAGGTLWSELAASGTDDKTLVWRFNGWAELLPHLGTLVDWLIGLPFGSGYLREVNGMFINLSPHNHYVATLLRLGLLGVLLLLAIHAAVWKAVAVHPHGGLFRVVLAGQLVFLITNTSYPEQALLLGVLIACARPAAPVTPLPALLPSPSHAPLEQSCRTPAVPR</sequence>
<feature type="transmembrane region" description="Helical" evidence="1">
    <location>
        <begin position="144"/>
        <end position="161"/>
    </location>
</feature>
<organism evidence="2 3">
    <name type="scientific">Streptomyces mesophilus</name>
    <dbReference type="NCBI Taxonomy" id="1775132"/>
    <lineage>
        <taxon>Bacteria</taxon>
        <taxon>Bacillati</taxon>
        <taxon>Actinomycetota</taxon>
        <taxon>Actinomycetes</taxon>
        <taxon>Kitasatosporales</taxon>
        <taxon>Streptomycetaceae</taxon>
        <taxon>Streptomyces</taxon>
    </lineage>
</organism>
<feature type="transmembrane region" description="Helical" evidence="1">
    <location>
        <begin position="189"/>
        <end position="208"/>
    </location>
</feature>
<feature type="transmembrane region" description="Helical" evidence="1">
    <location>
        <begin position="86"/>
        <end position="108"/>
    </location>
</feature>
<keyword evidence="1" id="KW-0812">Transmembrane</keyword>
<feature type="transmembrane region" description="Helical" evidence="1">
    <location>
        <begin position="215"/>
        <end position="241"/>
    </location>
</feature>
<reference evidence="2 3" key="1">
    <citation type="submission" date="2020-02" db="EMBL/GenBank/DDBJ databases">
        <title>Whole-genome analyses of novel actinobacteria.</title>
        <authorList>
            <person name="Sahin N."/>
            <person name="Tokatli A."/>
        </authorList>
    </citation>
    <scope>NUCLEOTIDE SEQUENCE [LARGE SCALE GENOMIC DNA]</scope>
    <source>
        <strain evidence="2 3">YC504</strain>
    </source>
</reference>
<name>A0A6G4XFQ2_9ACTN</name>
<evidence type="ECO:0000256" key="1">
    <source>
        <dbReference type="SAM" id="Phobius"/>
    </source>
</evidence>
<dbReference type="RefSeq" id="WP_165331728.1">
    <property type="nucleotide sequence ID" value="NZ_JAAKZW010000030.1"/>
</dbReference>
<evidence type="ECO:0008006" key="4">
    <source>
        <dbReference type="Google" id="ProtNLM"/>
    </source>
</evidence>
<accession>A0A6G4XFQ2</accession>
<dbReference type="EMBL" id="JAAKZW010000030">
    <property type="protein sequence ID" value="NGO76228.1"/>
    <property type="molecule type" value="Genomic_DNA"/>
</dbReference>
<protein>
    <recommendedName>
        <fullName evidence="4">O-antigen ligase family protein</fullName>
    </recommendedName>
</protein>
<dbReference type="AlphaFoldDB" id="A0A6G4XFQ2"/>
<evidence type="ECO:0000313" key="2">
    <source>
        <dbReference type="EMBL" id="NGO76228.1"/>
    </source>
</evidence>
<dbReference type="Proteomes" id="UP000481109">
    <property type="component" value="Unassembled WGS sequence"/>
</dbReference>
<comment type="caution">
    <text evidence="2">The sequence shown here is derived from an EMBL/GenBank/DDBJ whole genome shotgun (WGS) entry which is preliminary data.</text>
</comment>
<keyword evidence="3" id="KW-1185">Reference proteome</keyword>
<proteinExistence type="predicted"/>